<feature type="transmembrane region" description="Helical" evidence="8">
    <location>
        <begin position="303"/>
        <end position="320"/>
    </location>
</feature>
<dbReference type="GO" id="GO:0005886">
    <property type="term" value="C:plasma membrane"/>
    <property type="evidence" value="ECO:0007669"/>
    <property type="project" value="UniProtKB-SubCell"/>
</dbReference>
<evidence type="ECO:0000256" key="8">
    <source>
        <dbReference type="SAM" id="Phobius"/>
    </source>
</evidence>
<sequence>MHSLEGSHFSTVRVSADRLSRGRTFFTVLALYFLVNIGVRLILPHALELDEGEQAYLSQWLLAGYGTQPPIYNWLQYLAVHLFGMSMPTLSGLKNLLLFGAYGFYFLAARQVLKDKRLAVVAVLGLLTIPQVSFEAQRDLSHTVAAIFGSSLFLFALFRLLSVPTLASFLLFGLATGIGGMTKYNFVLLPLCAMLAVLMESRFRDRVLDWRILLSGLVALLVVAPHAVWLLDNFEAASSRSVDKLISADAGTLAAISRGLRSLLLSSTGFMALTAAVFAISLREKLSTVMRADDDWSRLAGRILAFVMAVLLGMVLFGGVDDVRDRWLTPLLLILPLYLTLKIDAAGIDISMPLKRLWVTAAAIMVIVPLILFGRVAIDPFTRNYGYVNIPFDKLAKQIKPELATDGSDPRSVLIIAADGHLAGNMRFNLPDTTVVVSHQPAGMVTTAVSAYRKAVFVWRRSDGTMPDGFQTVFGRYLKTQGLEGLSATPVILRFPYSWGHEGDQYPFAMAVVDLPD</sequence>
<keyword evidence="2" id="KW-1003">Cell membrane</keyword>
<comment type="subcellular location">
    <subcellularLocation>
        <location evidence="1">Cell membrane</location>
        <topology evidence="1">Multi-pass membrane protein</topology>
    </subcellularLocation>
</comment>
<protein>
    <submittedName>
        <fullName evidence="10">4-amino-4-deoxy-L-arabinose transferase-like glycosyltransferase</fullName>
    </submittedName>
</protein>
<dbReference type="Pfam" id="PF13231">
    <property type="entry name" value="PMT_2"/>
    <property type="match status" value="1"/>
</dbReference>
<dbReference type="RefSeq" id="WP_184654817.1">
    <property type="nucleotide sequence ID" value="NZ_JACHBU010000004.1"/>
</dbReference>
<gene>
    <name evidence="10" type="ORF">F4695_002479</name>
</gene>
<evidence type="ECO:0000256" key="1">
    <source>
        <dbReference type="ARBA" id="ARBA00004651"/>
    </source>
</evidence>
<dbReference type="InterPro" id="IPR038731">
    <property type="entry name" value="RgtA/B/C-like"/>
</dbReference>
<evidence type="ECO:0000313" key="11">
    <source>
        <dbReference type="Proteomes" id="UP000585437"/>
    </source>
</evidence>
<feature type="transmembrane region" description="Helical" evidence="8">
    <location>
        <begin position="96"/>
        <end position="113"/>
    </location>
</feature>
<dbReference type="EMBL" id="JACHBU010000004">
    <property type="protein sequence ID" value="MBB6509122.1"/>
    <property type="molecule type" value="Genomic_DNA"/>
</dbReference>
<dbReference type="InterPro" id="IPR050297">
    <property type="entry name" value="LipidA_mod_glycosyltrf_83"/>
</dbReference>
<evidence type="ECO:0000256" key="5">
    <source>
        <dbReference type="ARBA" id="ARBA00022692"/>
    </source>
</evidence>
<feature type="transmembrane region" description="Helical" evidence="8">
    <location>
        <begin position="167"/>
        <end position="198"/>
    </location>
</feature>
<evidence type="ECO:0000259" key="9">
    <source>
        <dbReference type="Pfam" id="PF13231"/>
    </source>
</evidence>
<feature type="transmembrane region" description="Helical" evidence="8">
    <location>
        <begin position="263"/>
        <end position="282"/>
    </location>
</feature>
<dbReference type="PANTHER" id="PTHR33908:SF11">
    <property type="entry name" value="MEMBRANE PROTEIN"/>
    <property type="match status" value="1"/>
</dbReference>
<keyword evidence="4 10" id="KW-0808">Transferase</keyword>
<feature type="transmembrane region" description="Helical" evidence="8">
    <location>
        <begin position="357"/>
        <end position="378"/>
    </location>
</feature>
<feature type="transmembrane region" description="Helical" evidence="8">
    <location>
        <begin position="210"/>
        <end position="231"/>
    </location>
</feature>
<evidence type="ECO:0000256" key="7">
    <source>
        <dbReference type="ARBA" id="ARBA00023136"/>
    </source>
</evidence>
<reference evidence="10 11" key="1">
    <citation type="submission" date="2020-08" db="EMBL/GenBank/DDBJ databases">
        <title>The Agave Microbiome: Exploring the role of microbial communities in plant adaptations to desert environments.</title>
        <authorList>
            <person name="Partida-Martinez L.P."/>
        </authorList>
    </citation>
    <scope>NUCLEOTIDE SEQUENCE [LARGE SCALE GENOMIC DNA]</scope>
    <source>
        <strain evidence="10 11">AS3.12</strain>
    </source>
</reference>
<dbReference type="Proteomes" id="UP000585437">
    <property type="component" value="Unassembled WGS sequence"/>
</dbReference>
<evidence type="ECO:0000256" key="4">
    <source>
        <dbReference type="ARBA" id="ARBA00022679"/>
    </source>
</evidence>
<keyword evidence="3" id="KW-0328">Glycosyltransferase</keyword>
<feature type="domain" description="Glycosyltransferase RgtA/B/C/D-like" evidence="9">
    <location>
        <begin position="68"/>
        <end position="229"/>
    </location>
</feature>
<evidence type="ECO:0000256" key="6">
    <source>
        <dbReference type="ARBA" id="ARBA00022989"/>
    </source>
</evidence>
<feature type="transmembrane region" description="Helical" evidence="8">
    <location>
        <begin position="143"/>
        <end position="161"/>
    </location>
</feature>
<comment type="caution">
    <text evidence="10">The sequence shown here is derived from an EMBL/GenBank/DDBJ whole genome shotgun (WGS) entry which is preliminary data.</text>
</comment>
<evidence type="ECO:0000256" key="2">
    <source>
        <dbReference type="ARBA" id="ARBA00022475"/>
    </source>
</evidence>
<name>A0A7X0JLW8_9HYPH</name>
<dbReference type="GO" id="GO:0009103">
    <property type="term" value="P:lipopolysaccharide biosynthetic process"/>
    <property type="evidence" value="ECO:0007669"/>
    <property type="project" value="UniProtKB-ARBA"/>
</dbReference>
<organism evidence="10 11">
    <name type="scientific">Rhizobium soli</name>
    <dbReference type="NCBI Taxonomy" id="424798"/>
    <lineage>
        <taxon>Bacteria</taxon>
        <taxon>Pseudomonadati</taxon>
        <taxon>Pseudomonadota</taxon>
        <taxon>Alphaproteobacteria</taxon>
        <taxon>Hyphomicrobiales</taxon>
        <taxon>Rhizobiaceae</taxon>
        <taxon>Rhizobium/Agrobacterium group</taxon>
        <taxon>Rhizobium</taxon>
    </lineage>
</organism>
<keyword evidence="7 8" id="KW-0472">Membrane</keyword>
<keyword evidence="11" id="KW-1185">Reference proteome</keyword>
<evidence type="ECO:0000313" key="10">
    <source>
        <dbReference type="EMBL" id="MBB6509122.1"/>
    </source>
</evidence>
<keyword evidence="6 8" id="KW-1133">Transmembrane helix</keyword>
<feature type="transmembrane region" description="Helical" evidence="8">
    <location>
        <begin position="25"/>
        <end position="43"/>
    </location>
</feature>
<accession>A0A7X0JLW8</accession>
<keyword evidence="5 8" id="KW-0812">Transmembrane</keyword>
<dbReference type="GO" id="GO:0016763">
    <property type="term" value="F:pentosyltransferase activity"/>
    <property type="evidence" value="ECO:0007669"/>
    <property type="project" value="TreeGrafter"/>
</dbReference>
<dbReference type="PANTHER" id="PTHR33908">
    <property type="entry name" value="MANNOSYLTRANSFERASE YKCB-RELATED"/>
    <property type="match status" value="1"/>
</dbReference>
<proteinExistence type="predicted"/>
<evidence type="ECO:0000256" key="3">
    <source>
        <dbReference type="ARBA" id="ARBA00022676"/>
    </source>
</evidence>
<dbReference type="AlphaFoldDB" id="A0A7X0JLW8"/>